<reference evidence="1" key="1">
    <citation type="submission" date="2024-05" db="EMBL/GenBank/DDBJ databases">
        <title>Herbiconiux sp. A18JL235.</title>
        <authorList>
            <person name="Zhang G."/>
        </authorList>
    </citation>
    <scope>NUCLEOTIDE SEQUENCE</scope>
    <source>
        <strain evidence="1">A18JL235</strain>
        <plasmid evidence="1">unnamed1</plasmid>
    </source>
</reference>
<gene>
    <name evidence="1" type="ORF">ABFY20_19705</name>
</gene>
<geneLocation type="plasmid" evidence="1">
    <name>unnamed1</name>
</geneLocation>
<dbReference type="EMBL" id="CP162512">
    <property type="protein sequence ID" value="XDI07543.1"/>
    <property type="molecule type" value="Genomic_DNA"/>
</dbReference>
<keyword evidence="1" id="KW-0614">Plasmid</keyword>
<name>A0AB39BN39_9MICO</name>
<dbReference type="AlphaFoldDB" id="A0AB39BN39"/>
<sequence length="211" mass="22275">MTTTTITAPLVAAIEGAWAAIQERHEDVPEVVVTLASGNGRGGMAYGHFAASRWARGDALVHELLVGGEGLQRGGRAVLGTLIHEAAHAAAEARGIKDTSRQGRFHNTRFKAIGEEFGLTLTKDPSIGWSITDVPGDTAARYRTEIGALDAAIVAYRLTDIGAVSRKTNNGVVAVCECGRKLRVSRSTFEVGPIVCGVCNAEFEADDDDEG</sequence>
<evidence type="ECO:0000313" key="1">
    <source>
        <dbReference type="EMBL" id="XDI07543.1"/>
    </source>
</evidence>
<proteinExistence type="predicted"/>
<dbReference type="RefSeq" id="WP_368499906.1">
    <property type="nucleotide sequence ID" value="NZ_CP162512.1"/>
</dbReference>
<protein>
    <recommendedName>
        <fullName evidence="2">SprT-like domain-containing protein</fullName>
    </recommendedName>
</protein>
<accession>A0AB39BN39</accession>
<evidence type="ECO:0008006" key="2">
    <source>
        <dbReference type="Google" id="ProtNLM"/>
    </source>
</evidence>
<organism evidence="1">
    <name type="scientific">Herbiconiux sp. A18JL235</name>
    <dbReference type="NCBI Taxonomy" id="3152363"/>
    <lineage>
        <taxon>Bacteria</taxon>
        <taxon>Bacillati</taxon>
        <taxon>Actinomycetota</taxon>
        <taxon>Actinomycetes</taxon>
        <taxon>Micrococcales</taxon>
        <taxon>Microbacteriaceae</taxon>
        <taxon>Herbiconiux</taxon>
    </lineage>
</organism>